<gene>
    <name evidence="1" type="ORF">G5S42_20475</name>
</gene>
<evidence type="ECO:0000313" key="1">
    <source>
        <dbReference type="EMBL" id="NUY02024.1"/>
    </source>
</evidence>
<dbReference type="GeneID" id="301102721"/>
<dbReference type="EMBL" id="JAALDK010000001">
    <property type="protein sequence ID" value="NUY02024.1"/>
    <property type="molecule type" value="Genomic_DNA"/>
</dbReference>
<dbReference type="AlphaFoldDB" id="A0A7Y6K1B9"/>
<evidence type="ECO:0000313" key="2">
    <source>
        <dbReference type="Proteomes" id="UP000594380"/>
    </source>
</evidence>
<organism evidence="1 2">
    <name type="scientific">Paraburkholderia youngii</name>
    <dbReference type="NCBI Taxonomy" id="2782701"/>
    <lineage>
        <taxon>Bacteria</taxon>
        <taxon>Pseudomonadati</taxon>
        <taxon>Pseudomonadota</taxon>
        <taxon>Betaproteobacteria</taxon>
        <taxon>Burkholderiales</taxon>
        <taxon>Burkholderiaceae</taxon>
        <taxon>Paraburkholderia</taxon>
    </lineage>
</organism>
<reference evidence="1 2" key="1">
    <citation type="submission" date="2020-02" db="EMBL/GenBank/DDBJ databases">
        <title>Paraburkholderia simonii sp. nov. and Paraburkholderia youngii sp. nov. Brazilian and Mexican Mimosa-associated rhizobia.</title>
        <authorList>
            <person name="Mavima L."/>
            <person name="Beukes C.W."/>
            <person name="Chan W.Y."/>
            <person name="Palmer M."/>
            <person name="De Meyer S.E."/>
            <person name="James E.K."/>
            <person name="Venter S.N."/>
            <person name="Steenkamp E.T."/>
        </authorList>
    </citation>
    <scope>NUCLEOTIDE SEQUENCE [LARGE SCALE GENOMIC DNA]</scope>
    <source>
        <strain evidence="1 2">JPY169</strain>
    </source>
</reference>
<accession>A0A7Y6K1B9</accession>
<sequence>MHGDAPKRMKCRDVSSLITQSTADLTYVKAAFRVISGGVASWCGKRTEAA</sequence>
<dbReference type="Proteomes" id="UP000594380">
    <property type="component" value="Unassembled WGS sequence"/>
</dbReference>
<proteinExistence type="predicted"/>
<comment type="caution">
    <text evidence="1">The sequence shown here is derived from an EMBL/GenBank/DDBJ whole genome shotgun (WGS) entry which is preliminary data.</text>
</comment>
<dbReference type="RefSeq" id="WP_176108443.1">
    <property type="nucleotide sequence ID" value="NZ_JAALDK010000001.1"/>
</dbReference>
<name>A0A7Y6K1B9_9BURK</name>
<protein>
    <submittedName>
        <fullName evidence="1">Uncharacterized protein</fullName>
    </submittedName>
</protein>